<dbReference type="PANTHER" id="PTHR33264">
    <property type="entry name" value="EXPRESSED PROTEIN"/>
    <property type="match status" value="1"/>
</dbReference>
<keyword evidence="1" id="KW-1133">Transmembrane helix</keyword>
<organism evidence="2">
    <name type="scientific">Taxus baccata</name>
    <name type="common">English yew</name>
    <dbReference type="NCBI Taxonomy" id="25629"/>
    <lineage>
        <taxon>Eukaryota</taxon>
        <taxon>Viridiplantae</taxon>
        <taxon>Streptophyta</taxon>
        <taxon>Embryophyta</taxon>
        <taxon>Tracheophyta</taxon>
        <taxon>Spermatophyta</taxon>
        <taxon>Pinopsida</taxon>
        <taxon>Pinidae</taxon>
        <taxon>Conifers II</taxon>
        <taxon>Cupressales</taxon>
        <taxon>Taxaceae</taxon>
        <taxon>Taxus</taxon>
    </lineage>
</organism>
<dbReference type="PANTHER" id="PTHR33264:SF69">
    <property type="entry name" value="WRKY DOMAIN-CONTAINING PROTEIN"/>
    <property type="match status" value="1"/>
</dbReference>
<name>A0A0A0S6N9_TAXBA</name>
<dbReference type="AlphaFoldDB" id="A0A0A0S6N9"/>
<dbReference type="EMBL" id="KJ123822">
    <property type="protein sequence ID" value="AIW09142.1"/>
    <property type="molecule type" value="mRNA"/>
</dbReference>
<evidence type="ECO:0000256" key="1">
    <source>
        <dbReference type="SAM" id="Phobius"/>
    </source>
</evidence>
<keyword evidence="1" id="KW-0812">Transmembrane</keyword>
<evidence type="ECO:0000313" key="2">
    <source>
        <dbReference type="EMBL" id="AIW09142.1"/>
    </source>
</evidence>
<keyword evidence="1" id="KW-0472">Membrane</keyword>
<accession>A0A0A0S6N9</accession>
<protein>
    <submittedName>
        <fullName evidence="2">TB510</fullName>
    </submittedName>
</protein>
<reference evidence="2" key="1">
    <citation type="journal article" date="2014" name="Plant Biotechnol. J.">
        <title>Taximin, a conserved plant-specific peptide is involved in the modulation of plant-specialized metabolism.</title>
        <authorList>
            <person name="Onrubia M."/>
            <person name="Pollier J."/>
            <person name="Vanden Bossche R."/>
            <person name="Goethals M."/>
            <person name="Gevaert K."/>
            <person name="Moyano E."/>
            <person name="Vidal-Limon H."/>
            <person name="Cusido R.M."/>
            <person name="Palazon J."/>
            <person name="Goossens A."/>
        </authorList>
    </citation>
    <scope>NUCLEOTIDE SEQUENCE</scope>
</reference>
<proteinExistence type="evidence at transcript level"/>
<feature type="transmembrane region" description="Helical" evidence="1">
    <location>
        <begin position="88"/>
        <end position="109"/>
    </location>
</feature>
<sequence>MCETLGAGMGVQLEPSISVSSSHYDFIYEGLQRAECKMPKNRRSIRTRLNSSRSGEKCGENIGKGRQLCSCAASFAGDCAAVCCCPCAFLHLFILAIVAVPCVLTRRVFCYVKKKGRSSNRKLQHFNKTNGDDEKGGKCRYCSPPWSVTQSPCTSEVLADGSLSAKLDTHNIWWELYAAGHMGFGGIPFERD</sequence>